<evidence type="ECO:0000313" key="7">
    <source>
        <dbReference type="EMBL" id="PJF48093.1"/>
    </source>
</evidence>
<reference evidence="7 8" key="1">
    <citation type="submission" date="2017-11" db="EMBL/GenBank/DDBJ databases">
        <title>Evolution of Phototrophy in the Chloroflexi Phylum Driven by Horizontal Gene Transfer.</title>
        <authorList>
            <person name="Ward L.M."/>
            <person name="Hemp J."/>
            <person name="Shih P.M."/>
            <person name="Mcglynn S.E."/>
            <person name="Fischer W."/>
        </authorList>
    </citation>
    <scope>NUCLEOTIDE SEQUENCE [LARGE SCALE GENOMIC DNA]</scope>
    <source>
        <strain evidence="7">JP3_7</strain>
    </source>
</reference>
<feature type="domain" description="FtsK" evidence="6">
    <location>
        <begin position="112"/>
        <end position="286"/>
    </location>
</feature>
<organism evidence="7 8">
    <name type="scientific">Candidatus Thermofonsia Clade 3 bacterium</name>
    <dbReference type="NCBI Taxonomy" id="2364212"/>
    <lineage>
        <taxon>Bacteria</taxon>
        <taxon>Bacillati</taxon>
        <taxon>Chloroflexota</taxon>
        <taxon>Candidatus Thermofontia</taxon>
        <taxon>Candidatus Thermofonsia Clade 3</taxon>
    </lineage>
</organism>
<protein>
    <submittedName>
        <fullName evidence="7">DNA translocase FtsK</fullName>
    </submittedName>
</protein>
<dbReference type="Proteomes" id="UP000230790">
    <property type="component" value="Unassembled WGS sequence"/>
</dbReference>
<dbReference type="CDD" id="cd01127">
    <property type="entry name" value="TrwB_TraG_TraD_VirD4"/>
    <property type="match status" value="1"/>
</dbReference>
<keyword evidence="3 5" id="KW-0067">ATP-binding</keyword>
<gene>
    <name evidence="7" type="ORF">CUN48_05165</name>
</gene>
<dbReference type="GO" id="GO:0005524">
    <property type="term" value="F:ATP binding"/>
    <property type="evidence" value="ECO:0007669"/>
    <property type="project" value="UniProtKB-UniRule"/>
</dbReference>
<accession>A0A2M8QE55</accession>
<dbReference type="InterPro" id="IPR002543">
    <property type="entry name" value="FtsK_dom"/>
</dbReference>
<dbReference type="SUPFAM" id="SSF52540">
    <property type="entry name" value="P-loop containing nucleoside triphosphate hydrolases"/>
    <property type="match status" value="1"/>
</dbReference>
<evidence type="ECO:0000256" key="1">
    <source>
        <dbReference type="ARBA" id="ARBA00006474"/>
    </source>
</evidence>
<proteinExistence type="inferred from homology"/>
<evidence type="ECO:0000256" key="4">
    <source>
        <dbReference type="ARBA" id="ARBA00023125"/>
    </source>
</evidence>
<evidence type="ECO:0000256" key="2">
    <source>
        <dbReference type="ARBA" id="ARBA00022741"/>
    </source>
</evidence>
<evidence type="ECO:0000259" key="6">
    <source>
        <dbReference type="PROSITE" id="PS50901"/>
    </source>
</evidence>
<evidence type="ECO:0000256" key="5">
    <source>
        <dbReference type="PROSITE-ProRule" id="PRU00289"/>
    </source>
</evidence>
<sequence>MYRKLYQTADQIEAVLRERKAPVAVVGGKVLPGFVEMLLQPAPGTKVNQVRALQADLALALGNANVRITQSGAHLAIQIPRETRAPVRLTTLMASVRDVPPYTAVLGLAEDGATLMACLSSPEVTHILIAGATGSGKTSLARSILISLCRFHRPSQFGLVILDPKRSHDAAFSRAVERHMLLGVAHTPDEANAALMRVVDVMERRTNLSDPQPRIAVYVDEMADLVQAGGARITDLLTRIAQRGREAGIHLIACTQKPSARVIGTLLKANLPLRLVGRVVSADDARVAAGMPATGAEKLMGNGDFIAVASGRVIRFQAAMPI</sequence>
<dbReference type="AlphaFoldDB" id="A0A2M8QE55"/>
<keyword evidence="4" id="KW-0238">DNA-binding</keyword>
<dbReference type="InterPro" id="IPR041027">
    <property type="entry name" value="FtsK_alpha"/>
</dbReference>
<feature type="binding site" evidence="5">
    <location>
        <begin position="131"/>
        <end position="138"/>
    </location>
    <ligand>
        <name>ATP</name>
        <dbReference type="ChEBI" id="CHEBI:30616"/>
    </ligand>
</feature>
<dbReference type="Pfam" id="PF01580">
    <property type="entry name" value="FtsK_SpoIIIE"/>
    <property type="match status" value="2"/>
</dbReference>
<dbReference type="Gene3D" id="3.40.50.300">
    <property type="entry name" value="P-loop containing nucleotide triphosphate hydrolases"/>
    <property type="match status" value="2"/>
</dbReference>
<evidence type="ECO:0000313" key="8">
    <source>
        <dbReference type="Proteomes" id="UP000230790"/>
    </source>
</evidence>
<comment type="caution">
    <text evidence="7">The sequence shown here is derived from an EMBL/GenBank/DDBJ whole genome shotgun (WGS) entry which is preliminary data.</text>
</comment>
<dbReference type="Pfam" id="PF17854">
    <property type="entry name" value="FtsK_alpha"/>
    <property type="match status" value="1"/>
</dbReference>
<name>A0A2M8QE55_9CHLR</name>
<dbReference type="SMART" id="SM00382">
    <property type="entry name" value="AAA"/>
    <property type="match status" value="1"/>
</dbReference>
<dbReference type="EMBL" id="PGTN01000024">
    <property type="protein sequence ID" value="PJF48093.1"/>
    <property type="molecule type" value="Genomic_DNA"/>
</dbReference>
<evidence type="ECO:0000256" key="3">
    <source>
        <dbReference type="ARBA" id="ARBA00022840"/>
    </source>
</evidence>
<dbReference type="Gene3D" id="3.30.980.40">
    <property type="match status" value="1"/>
</dbReference>
<dbReference type="PANTHER" id="PTHR22683">
    <property type="entry name" value="SPORULATION PROTEIN RELATED"/>
    <property type="match status" value="1"/>
</dbReference>
<keyword evidence="2 5" id="KW-0547">Nucleotide-binding</keyword>
<dbReference type="GO" id="GO:0003677">
    <property type="term" value="F:DNA binding"/>
    <property type="evidence" value="ECO:0007669"/>
    <property type="project" value="UniProtKB-KW"/>
</dbReference>
<comment type="similarity">
    <text evidence="1">Belongs to the FtsK/SpoIIIE/SftA family.</text>
</comment>
<dbReference type="PROSITE" id="PS50901">
    <property type="entry name" value="FTSK"/>
    <property type="match status" value="1"/>
</dbReference>
<dbReference type="PANTHER" id="PTHR22683:SF41">
    <property type="entry name" value="DNA TRANSLOCASE FTSK"/>
    <property type="match status" value="1"/>
</dbReference>
<dbReference type="InterPro" id="IPR027417">
    <property type="entry name" value="P-loop_NTPase"/>
</dbReference>
<dbReference type="InterPro" id="IPR003593">
    <property type="entry name" value="AAA+_ATPase"/>
</dbReference>
<dbReference type="InterPro" id="IPR050206">
    <property type="entry name" value="FtsK/SpoIIIE/SftA"/>
</dbReference>